<sequence length="540" mass="61737">FQEVVPLNVGNVLGAEDSAPVPKWEAIIRETLNRVRPQNAKFKCYSDPPSPSKFKPLDDIPDIEDELIISDSEGDDEVRPLDQTNSGGDEAVHPLNEEYSHFDEFKNGPDASEIQFLDTKVSNCAEYEDINMPKVQRFKRQSSVVKKVNKFNNQMEDSRENPKSSATQSKGKLTRALSGSERICLSWPEPPFDLLAQHVLELPDSFRSVKSFRASKSFRTTNSFKPCPNVEFEETSEIALLAELDLESIINRKRRSPFVRIASKQMVGVFISIWVRRSLRRHIRNLKVSTVGVGVMGYIGNKGSVSVSMSIYQTLFCFICTHLTSGEKQGDELRRNADVKEILRRTQFHPSSSIPFPKTIHAHERIIWFGDLNYRINLPYEKTRELISKKEWSKLAEKDQLIRELKKGRAFDGWTEGVLNFPPTYKFEFNSDKYCGEDPKSGRRNPAWCDRILSFGKGMRLVSYRSVEQMLSDHRPVKACYMAEVEIFCHKKLKKALALTDAELRAEAELLQNLETNIEISFPGSGKEIFSIKDLMMADF</sequence>
<dbReference type="GO" id="GO:0004439">
    <property type="term" value="F:phosphatidylinositol-4,5-bisphosphate 5-phosphatase activity"/>
    <property type="evidence" value="ECO:0007669"/>
    <property type="project" value="TreeGrafter"/>
</dbReference>
<keyword evidence="2" id="KW-0378">Hydrolase</keyword>
<feature type="domain" description="Inositol polyphosphate-related phosphatase" evidence="4">
    <location>
        <begin position="203"/>
        <end position="490"/>
    </location>
</feature>
<dbReference type="GO" id="GO:0034485">
    <property type="term" value="F:phosphatidylinositol-3,4,5-trisphosphate 5-phosphatase activity"/>
    <property type="evidence" value="ECO:0007669"/>
    <property type="project" value="TreeGrafter"/>
</dbReference>
<evidence type="ECO:0000256" key="3">
    <source>
        <dbReference type="SAM" id="MobiDB-lite"/>
    </source>
</evidence>
<comment type="caution">
    <text evidence="5">The sequence shown here is derived from an EMBL/GenBank/DDBJ whole genome shotgun (WGS) entry which is preliminary data.</text>
</comment>
<feature type="non-terminal residue" evidence="5">
    <location>
        <position position="540"/>
    </location>
</feature>
<dbReference type="OrthoDB" id="62798at2759"/>
<gene>
    <name evidence="5" type="ORF">FRX31_033409</name>
</gene>
<keyword evidence="6" id="KW-1185">Reference proteome</keyword>
<protein>
    <submittedName>
        <fullName evidence="5">Type i inositol polyphosphate 5-phosphatase</fullName>
    </submittedName>
</protein>
<reference evidence="5 6" key="1">
    <citation type="submission" date="2020-06" db="EMBL/GenBank/DDBJ databases">
        <title>Transcriptomic and genomic resources for Thalictrum thalictroides and T. hernandezii: Facilitating candidate gene discovery in an emerging model plant lineage.</title>
        <authorList>
            <person name="Arias T."/>
            <person name="Riano-Pachon D.M."/>
            <person name="Di Stilio V.S."/>
        </authorList>
    </citation>
    <scope>NUCLEOTIDE SEQUENCE [LARGE SCALE GENOMIC DNA]</scope>
    <source>
        <strain evidence="6">cv. WT478/WT964</strain>
        <tissue evidence="5">Leaves</tissue>
    </source>
</reference>
<dbReference type="PANTHER" id="PTHR45666">
    <property type="entry name" value="TYPE IV INOSITOL POLYPHOSPHATE 5-PHOSPHATASE 9"/>
    <property type="match status" value="1"/>
</dbReference>
<organism evidence="5 6">
    <name type="scientific">Thalictrum thalictroides</name>
    <name type="common">Rue-anemone</name>
    <name type="synonym">Anemone thalictroides</name>
    <dbReference type="NCBI Taxonomy" id="46969"/>
    <lineage>
        <taxon>Eukaryota</taxon>
        <taxon>Viridiplantae</taxon>
        <taxon>Streptophyta</taxon>
        <taxon>Embryophyta</taxon>
        <taxon>Tracheophyta</taxon>
        <taxon>Spermatophyta</taxon>
        <taxon>Magnoliopsida</taxon>
        <taxon>Ranunculales</taxon>
        <taxon>Ranunculaceae</taxon>
        <taxon>Thalictroideae</taxon>
        <taxon>Thalictrum</taxon>
    </lineage>
</organism>
<dbReference type="Pfam" id="PF22669">
    <property type="entry name" value="Exo_endo_phos2"/>
    <property type="match status" value="1"/>
</dbReference>
<dbReference type="AlphaFoldDB" id="A0A7J6UWM6"/>
<dbReference type="GO" id="GO:0046856">
    <property type="term" value="P:phosphatidylinositol dephosphorylation"/>
    <property type="evidence" value="ECO:0007669"/>
    <property type="project" value="InterPro"/>
</dbReference>
<feature type="region of interest" description="Disordered" evidence="3">
    <location>
        <begin position="151"/>
        <end position="172"/>
    </location>
</feature>
<dbReference type="Gene3D" id="3.60.10.10">
    <property type="entry name" value="Endonuclease/exonuclease/phosphatase"/>
    <property type="match status" value="1"/>
</dbReference>
<dbReference type="InterPro" id="IPR045849">
    <property type="entry name" value="IP5P_plant"/>
</dbReference>
<evidence type="ECO:0000313" key="5">
    <source>
        <dbReference type="EMBL" id="KAF5177007.1"/>
    </source>
</evidence>
<dbReference type="SMART" id="SM00128">
    <property type="entry name" value="IPPc"/>
    <property type="match status" value="1"/>
</dbReference>
<evidence type="ECO:0000313" key="6">
    <source>
        <dbReference type="Proteomes" id="UP000554482"/>
    </source>
</evidence>
<comment type="similarity">
    <text evidence="1">Belongs to the inositol polyphosphate 5-phosphatase family.</text>
</comment>
<dbReference type="GO" id="GO:0004445">
    <property type="term" value="F:inositol-polyphosphate 5-phosphatase activity"/>
    <property type="evidence" value="ECO:0007669"/>
    <property type="project" value="InterPro"/>
</dbReference>
<name>A0A7J6UWM6_THATH</name>
<dbReference type="SUPFAM" id="SSF56219">
    <property type="entry name" value="DNase I-like"/>
    <property type="match status" value="1"/>
</dbReference>
<dbReference type="PANTHER" id="PTHR45666:SF5">
    <property type="entry name" value="TYPE IV INOSITOL POLYPHOSPHATE 5-PHOSPHATASE 3"/>
    <property type="match status" value="1"/>
</dbReference>
<evidence type="ECO:0000256" key="2">
    <source>
        <dbReference type="ARBA" id="ARBA00022801"/>
    </source>
</evidence>
<proteinExistence type="inferred from homology"/>
<dbReference type="Proteomes" id="UP000554482">
    <property type="component" value="Unassembled WGS sequence"/>
</dbReference>
<accession>A0A7J6UWM6</accession>
<evidence type="ECO:0000256" key="1">
    <source>
        <dbReference type="ARBA" id="ARBA00010768"/>
    </source>
</evidence>
<evidence type="ECO:0000259" key="4">
    <source>
        <dbReference type="SMART" id="SM00128"/>
    </source>
</evidence>
<dbReference type="InterPro" id="IPR000300">
    <property type="entry name" value="IPPc"/>
</dbReference>
<dbReference type="InterPro" id="IPR036691">
    <property type="entry name" value="Endo/exonu/phosph_ase_sf"/>
</dbReference>
<dbReference type="EMBL" id="JABWDY010041951">
    <property type="protein sequence ID" value="KAF5177007.1"/>
    <property type="molecule type" value="Genomic_DNA"/>
</dbReference>
<dbReference type="FunFam" id="3.60.10.10:FF:000038">
    <property type="entry name" value="type IV inositol polyphosphate 5-phosphatase 3"/>
    <property type="match status" value="1"/>
</dbReference>